<organism evidence="1 2">
    <name type="scientific">Daphnia pulex</name>
    <name type="common">Water flea</name>
    <dbReference type="NCBI Taxonomy" id="6669"/>
    <lineage>
        <taxon>Eukaryota</taxon>
        <taxon>Metazoa</taxon>
        <taxon>Ecdysozoa</taxon>
        <taxon>Arthropoda</taxon>
        <taxon>Crustacea</taxon>
        <taxon>Branchiopoda</taxon>
        <taxon>Diplostraca</taxon>
        <taxon>Cladocera</taxon>
        <taxon>Anomopoda</taxon>
        <taxon>Daphniidae</taxon>
        <taxon>Daphnia</taxon>
    </lineage>
</organism>
<dbReference type="HOGENOM" id="CLU_2906344_0_0_1"/>
<keyword evidence="2" id="KW-1185">Reference proteome</keyword>
<reference evidence="1 2" key="1">
    <citation type="journal article" date="2011" name="Science">
        <title>The ecoresponsive genome of Daphnia pulex.</title>
        <authorList>
            <person name="Colbourne J.K."/>
            <person name="Pfrender M.E."/>
            <person name="Gilbert D."/>
            <person name="Thomas W.K."/>
            <person name="Tucker A."/>
            <person name="Oakley T.H."/>
            <person name="Tokishita S."/>
            <person name="Aerts A."/>
            <person name="Arnold G.J."/>
            <person name="Basu M.K."/>
            <person name="Bauer D.J."/>
            <person name="Caceres C.E."/>
            <person name="Carmel L."/>
            <person name="Casola C."/>
            <person name="Choi J.H."/>
            <person name="Detter J.C."/>
            <person name="Dong Q."/>
            <person name="Dusheyko S."/>
            <person name="Eads B.D."/>
            <person name="Frohlich T."/>
            <person name="Geiler-Samerotte K.A."/>
            <person name="Gerlach D."/>
            <person name="Hatcher P."/>
            <person name="Jogdeo S."/>
            <person name="Krijgsveld J."/>
            <person name="Kriventseva E.V."/>
            <person name="Kultz D."/>
            <person name="Laforsch C."/>
            <person name="Lindquist E."/>
            <person name="Lopez J."/>
            <person name="Manak J.R."/>
            <person name="Muller J."/>
            <person name="Pangilinan J."/>
            <person name="Patwardhan R.P."/>
            <person name="Pitluck S."/>
            <person name="Pritham E.J."/>
            <person name="Rechtsteiner A."/>
            <person name="Rho M."/>
            <person name="Rogozin I.B."/>
            <person name="Sakarya O."/>
            <person name="Salamov A."/>
            <person name="Schaack S."/>
            <person name="Shapiro H."/>
            <person name="Shiga Y."/>
            <person name="Skalitzky C."/>
            <person name="Smith Z."/>
            <person name="Souvorov A."/>
            <person name="Sung W."/>
            <person name="Tang Z."/>
            <person name="Tsuchiya D."/>
            <person name="Tu H."/>
            <person name="Vos H."/>
            <person name="Wang M."/>
            <person name="Wolf Y.I."/>
            <person name="Yamagata H."/>
            <person name="Yamada T."/>
            <person name="Ye Y."/>
            <person name="Shaw J.R."/>
            <person name="Andrews J."/>
            <person name="Crease T.J."/>
            <person name="Tang H."/>
            <person name="Lucas S.M."/>
            <person name="Robertson H.M."/>
            <person name="Bork P."/>
            <person name="Koonin E.V."/>
            <person name="Zdobnov E.M."/>
            <person name="Grigoriev I.V."/>
            <person name="Lynch M."/>
            <person name="Boore J.L."/>
        </authorList>
    </citation>
    <scope>NUCLEOTIDE SEQUENCE [LARGE SCALE GENOMIC DNA]</scope>
</reference>
<gene>
    <name evidence="1" type="ORF">DAPPUDRAFT_276297</name>
</gene>
<dbReference type="InParanoid" id="E9I5S3"/>
<accession>E9I5S3</accession>
<dbReference type="OrthoDB" id="8300534at2759"/>
<evidence type="ECO:0000313" key="2">
    <source>
        <dbReference type="Proteomes" id="UP000000305"/>
    </source>
</evidence>
<evidence type="ECO:0000313" key="1">
    <source>
        <dbReference type="EMBL" id="EFX60657.1"/>
    </source>
</evidence>
<protein>
    <submittedName>
        <fullName evidence="1">Uncharacterized protein</fullName>
    </submittedName>
</protein>
<proteinExistence type="predicted"/>
<dbReference type="AlphaFoldDB" id="E9I5S3"/>
<dbReference type="Proteomes" id="UP000000305">
    <property type="component" value="Unassembled WGS sequence"/>
</dbReference>
<name>E9I5S3_DAPPU</name>
<dbReference type="KEGG" id="dpx:DAPPUDRAFT_276297"/>
<dbReference type="EMBL" id="GL735845">
    <property type="protein sequence ID" value="EFX60657.1"/>
    <property type="molecule type" value="Genomic_DNA"/>
</dbReference>
<sequence>MRCLKINVAAKDPKVVKKEIMTAKGSEPMPSKRMVPKTSAIDHSATLSLLGFNWRGKLRRMG</sequence>